<proteinExistence type="predicted"/>
<name>A0A437DEN6_ORYJA</name>
<dbReference type="Proteomes" id="UP000283210">
    <property type="component" value="Chromosome 5"/>
</dbReference>
<evidence type="ECO:0000313" key="2">
    <source>
        <dbReference type="Proteomes" id="UP000283210"/>
    </source>
</evidence>
<evidence type="ECO:0000313" key="1">
    <source>
        <dbReference type="EMBL" id="RVE73423.1"/>
    </source>
</evidence>
<reference evidence="1 2" key="1">
    <citation type="submission" date="2018-11" db="EMBL/GenBank/DDBJ databases">
        <authorList>
            <person name="Lopez-Roques C."/>
            <person name="Donnadieu C."/>
            <person name="Bouchez O."/>
            <person name="Klopp C."/>
            <person name="Cabau C."/>
            <person name="Zahm M."/>
        </authorList>
    </citation>
    <scope>NUCLEOTIDE SEQUENCE [LARGE SCALE GENOMIC DNA]</scope>
    <source>
        <strain evidence="1">RS831</strain>
        <tissue evidence="1">Whole body</tissue>
    </source>
</reference>
<dbReference type="AlphaFoldDB" id="A0A437DEN6"/>
<dbReference type="EMBL" id="CM012441">
    <property type="protein sequence ID" value="RVE73423.1"/>
    <property type="molecule type" value="Genomic_DNA"/>
</dbReference>
<protein>
    <submittedName>
        <fullName evidence="1">Uncharacterized protein</fullName>
    </submittedName>
</protein>
<gene>
    <name evidence="1" type="ORF">OJAV_G00046040</name>
</gene>
<organism evidence="1 2">
    <name type="scientific">Oryzias javanicus</name>
    <name type="common">Javanese ricefish</name>
    <name type="synonym">Aplocheilus javanicus</name>
    <dbReference type="NCBI Taxonomy" id="123683"/>
    <lineage>
        <taxon>Eukaryota</taxon>
        <taxon>Metazoa</taxon>
        <taxon>Chordata</taxon>
        <taxon>Craniata</taxon>
        <taxon>Vertebrata</taxon>
        <taxon>Euteleostomi</taxon>
        <taxon>Actinopterygii</taxon>
        <taxon>Neopterygii</taxon>
        <taxon>Teleostei</taxon>
        <taxon>Neoteleostei</taxon>
        <taxon>Acanthomorphata</taxon>
        <taxon>Ovalentaria</taxon>
        <taxon>Atherinomorphae</taxon>
        <taxon>Beloniformes</taxon>
        <taxon>Adrianichthyidae</taxon>
        <taxon>Oryziinae</taxon>
        <taxon>Oryzias</taxon>
    </lineage>
</organism>
<accession>A0A437DEN6</accession>
<keyword evidence="2" id="KW-1185">Reference proteome</keyword>
<sequence length="84" mass="9584">MERASSTDRRRAWINSPQWSTFEEPQGLLSSTMIEDNVFPDSERTEKIASWLRDCRSEAGSENSARVSFEGELALNFPDDLSLE</sequence>
<reference evidence="1 2" key="2">
    <citation type="submission" date="2019-01" db="EMBL/GenBank/DDBJ databases">
        <title>A chromosome length genome reference of the Java medaka (oryzias javanicus).</title>
        <authorList>
            <person name="Herpin A."/>
            <person name="Takehana Y."/>
            <person name="Naruse K."/>
            <person name="Ansai S."/>
            <person name="Kawaguchi M."/>
        </authorList>
    </citation>
    <scope>NUCLEOTIDE SEQUENCE [LARGE SCALE GENOMIC DNA]</scope>
    <source>
        <strain evidence="1">RS831</strain>
        <tissue evidence="1">Whole body</tissue>
    </source>
</reference>